<proteinExistence type="predicted"/>
<keyword evidence="1" id="KW-0560">Oxidoreductase</keyword>
<dbReference type="InterPro" id="IPR016162">
    <property type="entry name" value="Ald_DH_N"/>
</dbReference>
<dbReference type="EMBL" id="CAFBLF010000154">
    <property type="protein sequence ID" value="CAB4871891.1"/>
    <property type="molecule type" value="Genomic_DNA"/>
</dbReference>
<gene>
    <name evidence="3" type="ORF">UFOPK3339_00945</name>
</gene>
<dbReference type="InterPro" id="IPR016163">
    <property type="entry name" value="Ald_DH_C"/>
</dbReference>
<reference evidence="3" key="1">
    <citation type="submission" date="2020-05" db="EMBL/GenBank/DDBJ databases">
        <authorList>
            <person name="Chiriac C."/>
            <person name="Salcher M."/>
            <person name="Ghai R."/>
            <person name="Kavagutti S V."/>
        </authorList>
    </citation>
    <scope>NUCLEOTIDE SEQUENCE</scope>
</reference>
<dbReference type="NCBIfam" id="NF006916">
    <property type="entry name" value="PRK09407.1"/>
    <property type="match status" value="1"/>
</dbReference>
<feature type="domain" description="Aldehyde dehydrogenase" evidence="2">
    <location>
        <begin position="8"/>
        <end position="438"/>
    </location>
</feature>
<dbReference type="GO" id="GO:0016620">
    <property type="term" value="F:oxidoreductase activity, acting on the aldehyde or oxo group of donors, NAD or NADP as acceptor"/>
    <property type="evidence" value="ECO:0007669"/>
    <property type="project" value="InterPro"/>
</dbReference>
<dbReference type="SUPFAM" id="SSF53720">
    <property type="entry name" value="ALDH-like"/>
    <property type="match status" value="1"/>
</dbReference>
<dbReference type="InterPro" id="IPR029510">
    <property type="entry name" value="Ald_DH_CS_GLU"/>
</dbReference>
<accession>A0A6J7DMR6</accession>
<protein>
    <submittedName>
        <fullName evidence="3">Unannotated protein</fullName>
    </submittedName>
</protein>
<dbReference type="AlphaFoldDB" id="A0A6J7DMR6"/>
<dbReference type="InterPro" id="IPR016161">
    <property type="entry name" value="Ald_DH/histidinol_DH"/>
</dbReference>
<evidence type="ECO:0000313" key="3">
    <source>
        <dbReference type="EMBL" id="CAB4871891.1"/>
    </source>
</evidence>
<dbReference type="PANTHER" id="PTHR11699">
    <property type="entry name" value="ALDEHYDE DEHYDROGENASE-RELATED"/>
    <property type="match status" value="1"/>
</dbReference>
<dbReference type="Pfam" id="PF00171">
    <property type="entry name" value="Aldedh"/>
    <property type="match status" value="1"/>
</dbReference>
<evidence type="ECO:0000256" key="1">
    <source>
        <dbReference type="ARBA" id="ARBA00023002"/>
    </source>
</evidence>
<dbReference type="FunFam" id="3.40.309.10:FF:000009">
    <property type="entry name" value="Aldehyde dehydrogenase A"/>
    <property type="match status" value="1"/>
</dbReference>
<dbReference type="Gene3D" id="3.40.309.10">
    <property type="entry name" value="Aldehyde Dehydrogenase, Chain A, domain 2"/>
    <property type="match status" value="1"/>
</dbReference>
<dbReference type="PROSITE" id="PS00687">
    <property type="entry name" value="ALDEHYDE_DEHYDR_GLU"/>
    <property type="match status" value="1"/>
</dbReference>
<dbReference type="InterPro" id="IPR015590">
    <property type="entry name" value="Aldehyde_DH_dom"/>
</dbReference>
<evidence type="ECO:0000259" key="2">
    <source>
        <dbReference type="Pfam" id="PF00171"/>
    </source>
</evidence>
<sequence length="472" mass="51353">MGYPFTMINNVVAKARVAQKEWAKVPVRTRAAIFFRFSKLVLARQDQILDVIQEETKKNRLSAFEELLDTVQLTHYYGRHAAGILKEHRRRGAFPIFTKTREVYRPVGVVGVITPWNYPFTLPATDIAPALIAGNAVVLLPDEMTPKIADLMLELMQEAGLPEGLVSIVHGGGRVHGSDLIQAVDFVMFTGSTATGRIVAKQCAERLIPFSAELGGKNPMLVLSDADPVKAAHGAVRACYSNSGQLCIAIERIYVVESKYDEFLKHFVANTKAMKLGSGNDWEITMGPLISEKQFVRVRDQVNEAIAKGAKVEVGGKARPDIAPTYFEPTILTNVSDDMELGRGETFGPVVSIYKVANDAEAVARGNDTDYGLNSSVWGGAAAKRAAEQMESGSVNINEGFSAGFASHDAPMGGMKTSGLGRRHGREGLLKYTNSQTISVQRMVGIAPIGKQSNRAFATLLTRLLGIWNKIS</sequence>
<name>A0A6J7DMR6_9ZZZZ</name>
<organism evidence="3">
    <name type="scientific">freshwater metagenome</name>
    <dbReference type="NCBI Taxonomy" id="449393"/>
    <lineage>
        <taxon>unclassified sequences</taxon>
        <taxon>metagenomes</taxon>
        <taxon>ecological metagenomes</taxon>
    </lineage>
</organism>
<dbReference type="Gene3D" id="3.40.605.10">
    <property type="entry name" value="Aldehyde Dehydrogenase, Chain A, domain 1"/>
    <property type="match status" value="1"/>
</dbReference>